<name>A0A401LJM8_9BURK</name>
<keyword evidence="12" id="KW-0584">Phenylalanine biosynthesis</keyword>
<evidence type="ECO:0000259" key="20">
    <source>
        <dbReference type="PROSITE" id="PS51168"/>
    </source>
</evidence>
<dbReference type="FunFam" id="3.40.190.10:FF:000029">
    <property type="entry name" value="Chorismate mutase/Prephenate dehydratase"/>
    <property type="match status" value="1"/>
</dbReference>
<evidence type="ECO:0000259" key="21">
    <source>
        <dbReference type="PROSITE" id="PS51171"/>
    </source>
</evidence>
<evidence type="ECO:0000256" key="12">
    <source>
        <dbReference type="ARBA" id="ARBA00023222"/>
    </source>
</evidence>
<feature type="domain" description="Prephenate dehydratase" evidence="21">
    <location>
        <begin position="90"/>
        <end position="265"/>
    </location>
</feature>
<dbReference type="AlphaFoldDB" id="A0A401LJM8"/>
<comment type="caution">
    <text evidence="23">The sequence shown here is derived from an EMBL/GenBank/DDBJ whole genome shotgun (WGS) entry which is preliminary data.</text>
</comment>
<keyword evidence="24" id="KW-1185">Reference proteome</keyword>
<dbReference type="GO" id="GO:0004106">
    <property type="term" value="F:chorismate mutase activity"/>
    <property type="evidence" value="ECO:0007669"/>
    <property type="project" value="UniProtKB-EC"/>
</dbReference>
<dbReference type="EMBL" id="BGZJ01000001">
    <property type="protein sequence ID" value="GBO93536.1"/>
    <property type="molecule type" value="Genomic_DNA"/>
</dbReference>
<dbReference type="Pfam" id="PF00800">
    <property type="entry name" value="PDT"/>
    <property type="match status" value="1"/>
</dbReference>
<dbReference type="Gene3D" id="1.20.59.10">
    <property type="entry name" value="Chorismate mutase"/>
    <property type="match status" value="1"/>
</dbReference>
<dbReference type="InterPro" id="IPR036263">
    <property type="entry name" value="Chorismate_II_sf"/>
</dbReference>
<keyword evidence="13" id="KW-0413">Isomerase</keyword>
<comment type="pathway">
    <text evidence="5">Metabolic intermediate biosynthesis; prephenate biosynthesis; prephenate from chorismate: step 1/1.</text>
</comment>
<dbReference type="PIRSF" id="PIRSF001500">
    <property type="entry name" value="Chor_mut_pdt_Ppr"/>
    <property type="match status" value="1"/>
</dbReference>
<evidence type="ECO:0000256" key="4">
    <source>
        <dbReference type="ARBA" id="ARBA00004741"/>
    </source>
</evidence>
<dbReference type="InterPro" id="IPR036979">
    <property type="entry name" value="CM_dom_sf"/>
</dbReference>
<dbReference type="GO" id="GO:0046417">
    <property type="term" value="P:chorismate metabolic process"/>
    <property type="evidence" value="ECO:0007669"/>
    <property type="project" value="InterPro"/>
</dbReference>
<dbReference type="CDD" id="cd13630">
    <property type="entry name" value="PBP2_PDT_1"/>
    <property type="match status" value="1"/>
</dbReference>
<dbReference type="Gene3D" id="3.40.190.10">
    <property type="entry name" value="Periplasmic binding protein-like II"/>
    <property type="match status" value="2"/>
</dbReference>
<evidence type="ECO:0000256" key="13">
    <source>
        <dbReference type="ARBA" id="ARBA00023235"/>
    </source>
</evidence>
<keyword evidence="11" id="KW-0057">Aromatic amino acid biosynthesis</keyword>
<gene>
    <name evidence="23" type="ORF">MESMUL_08900</name>
</gene>
<dbReference type="InterPro" id="IPR002701">
    <property type="entry name" value="CM_II_prokaryot"/>
</dbReference>
<accession>A0A401LJM8</accession>
<evidence type="ECO:0000256" key="9">
    <source>
        <dbReference type="ARBA" id="ARBA00022490"/>
    </source>
</evidence>
<dbReference type="Gene3D" id="3.30.70.260">
    <property type="match status" value="1"/>
</dbReference>
<comment type="function">
    <text evidence="2">Catalyzes the Claisen rearrangement of chorismate to prephenate and the decarboxylation/dehydration of prephenate to phenylpyruvate.</text>
</comment>
<evidence type="ECO:0000256" key="5">
    <source>
        <dbReference type="ARBA" id="ARBA00004817"/>
    </source>
</evidence>
<evidence type="ECO:0000256" key="6">
    <source>
        <dbReference type="ARBA" id="ARBA00012404"/>
    </source>
</evidence>
<evidence type="ECO:0000259" key="22">
    <source>
        <dbReference type="PROSITE" id="PS51671"/>
    </source>
</evidence>
<dbReference type="OrthoDB" id="9802281at2"/>
<feature type="domain" description="Chorismate mutase" evidence="20">
    <location>
        <begin position="1"/>
        <end position="90"/>
    </location>
</feature>
<evidence type="ECO:0000256" key="14">
    <source>
        <dbReference type="ARBA" id="ARBA00023239"/>
    </source>
</evidence>
<evidence type="ECO:0000256" key="10">
    <source>
        <dbReference type="ARBA" id="ARBA00022605"/>
    </source>
</evidence>
<dbReference type="UniPathway" id="UPA00121">
    <property type="reaction ID" value="UER00345"/>
</dbReference>
<dbReference type="GO" id="GO:0004664">
    <property type="term" value="F:prephenate dehydratase activity"/>
    <property type="evidence" value="ECO:0007669"/>
    <property type="project" value="UniProtKB-EC"/>
</dbReference>
<evidence type="ECO:0000256" key="19">
    <source>
        <dbReference type="PIRSR" id="PIRSR001500-2"/>
    </source>
</evidence>
<dbReference type="Proteomes" id="UP000266091">
    <property type="component" value="Unassembled WGS sequence"/>
</dbReference>
<dbReference type="UniPathway" id="UPA00120">
    <property type="reaction ID" value="UER00203"/>
</dbReference>
<dbReference type="Pfam" id="PF01842">
    <property type="entry name" value="ACT"/>
    <property type="match status" value="1"/>
</dbReference>
<evidence type="ECO:0000256" key="8">
    <source>
        <dbReference type="ARBA" id="ARBA00014401"/>
    </source>
</evidence>
<evidence type="ECO:0000256" key="2">
    <source>
        <dbReference type="ARBA" id="ARBA00002364"/>
    </source>
</evidence>
<dbReference type="FunFam" id="3.30.70.260:FF:000012">
    <property type="entry name" value="Prephenate dehydratase"/>
    <property type="match status" value="1"/>
</dbReference>
<dbReference type="PANTHER" id="PTHR21022:SF19">
    <property type="entry name" value="PREPHENATE DEHYDRATASE-RELATED"/>
    <property type="match status" value="1"/>
</dbReference>
<dbReference type="GO" id="GO:0009094">
    <property type="term" value="P:L-phenylalanine biosynthetic process"/>
    <property type="evidence" value="ECO:0007669"/>
    <property type="project" value="UniProtKB-UniPathway"/>
</dbReference>
<dbReference type="PROSITE" id="PS51171">
    <property type="entry name" value="PREPHENATE_DEHYDR_3"/>
    <property type="match status" value="1"/>
</dbReference>
<comment type="pathway">
    <text evidence="4">Amino-acid biosynthesis; L-phenylalanine biosynthesis; phenylpyruvate from prephenate: step 1/1.</text>
</comment>
<dbReference type="EC" id="5.4.99.5" evidence="6"/>
<accession>A0A388SBE2</accession>
<comment type="catalytic activity">
    <reaction evidence="18">
        <text>prephenate + H(+) = 3-phenylpyruvate + CO2 + H2O</text>
        <dbReference type="Rhea" id="RHEA:21648"/>
        <dbReference type="ChEBI" id="CHEBI:15377"/>
        <dbReference type="ChEBI" id="CHEBI:15378"/>
        <dbReference type="ChEBI" id="CHEBI:16526"/>
        <dbReference type="ChEBI" id="CHEBI:18005"/>
        <dbReference type="ChEBI" id="CHEBI:29934"/>
        <dbReference type="EC" id="4.2.1.51"/>
    </reaction>
</comment>
<dbReference type="PROSITE" id="PS51168">
    <property type="entry name" value="CHORISMATE_MUT_2"/>
    <property type="match status" value="1"/>
</dbReference>
<feature type="domain" description="ACT" evidence="22">
    <location>
        <begin position="280"/>
        <end position="357"/>
    </location>
</feature>
<dbReference type="CDD" id="cd04905">
    <property type="entry name" value="ACT_CM-PDT"/>
    <property type="match status" value="1"/>
</dbReference>
<dbReference type="PANTHER" id="PTHR21022">
    <property type="entry name" value="PREPHENATE DEHYDRATASE P PROTEIN"/>
    <property type="match status" value="1"/>
</dbReference>
<evidence type="ECO:0000256" key="1">
    <source>
        <dbReference type="ARBA" id="ARBA00000824"/>
    </source>
</evidence>
<keyword evidence="15" id="KW-0511">Multifunctional enzyme</keyword>
<comment type="subcellular location">
    <subcellularLocation>
        <location evidence="3">Cytoplasm</location>
    </subcellularLocation>
</comment>
<evidence type="ECO:0000256" key="18">
    <source>
        <dbReference type="ARBA" id="ARBA00047848"/>
    </source>
</evidence>
<evidence type="ECO:0000256" key="16">
    <source>
        <dbReference type="ARBA" id="ARBA00031175"/>
    </source>
</evidence>
<dbReference type="SMART" id="SM00830">
    <property type="entry name" value="CM_2"/>
    <property type="match status" value="1"/>
</dbReference>
<reference evidence="23 24" key="1">
    <citation type="journal article" date="2018" name="Int. J. Syst. Evol. Microbiol.">
        <title>Mesosutterella multiformis gen. nov., sp. nov., a member of the family Sutterellaceae and Sutterella megalosphaeroides sp. nov., isolated from human faeces.</title>
        <authorList>
            <person name="Sakamoto M."/>
            <person name="Ikeyama N."/>
            <person name="Kunihiro T."/>
            <person name="Iino T."/>
            <person name="Yuki M."/>
            <person name="Ohkuma M."/>
        </authorList>
    </citation>
    <scope>NUCLEOTIDE SEQUENCE [LARGE SCALE GENOMIC DNA]</scope>
    <source>
        <strain evidence="23 24">4NBBH2</strain>
    </source>
</reference>
<dbReference type="InterPro" id="IPR008242">
    <property type="entry name" value="Chor_mutase/pphenate_deHydtase"/>
</dbReference>
<dbReference type="Pfam" id="PF01817">
    <property type="entry name" value="CM_2"/>
    <property type="match status" value="1"/>
</dbReference>
<evidence type="ECO:0000256" key="7">
    <source>
        <dbReference type="ARBA" id="ARBA00013147"/>
    </source>
</evidence>
<dbReference type="EC" id="4.2.1.51" evidence="7"/>
<protein>
    <recommendedName>
        <fullName evidence="8">Bifunctional chorismate mutase/prephenate dehydratase</fullName>
        <ecNumber evidence="7">4.2.1.51</ecNumber>
        <ecNumber evidence="6">5.4.99.5</ecNumber>
    </recommendedName>
    <alternativeName>
        <fullName evidence="17">Chorismate mutase-prephenate dehydratase</fullName>
    </alternativeName>
    <alternativeName>
        <fullName evidence="16">p-protein</fullName>
    </alternativeName>
</protein>
<keyword evidence="14" id="KW-0456">Lyase</keyword>
<comment type="catalytic activity">
    <reaction evidence="1">
        <text>chorismate = prephenate</text>
        <dbReference type="Rhea" id="RHEA:13897"/>
        <dbReference type="ChEBI" id="CHEBI:29748"/>
        <dbReference type="ChEBI" id="CHEBI:29934"/>
        <dbReference type="EC" id="5.4.99.5"/>
    </reaction>
</comment>
<evidence type="ECO:0000313" key="23">
    <source>
        <dbReference type="EMBL" id="GBO93536.1"/>
    </source>
</evidence>
<organism evidence="23 24">
    <name type="scientific">Mesosutterella multiformis</name>
    <dbReference type="NCBI Taxonomy" id="2259133"/>
    <lineage>
        <taxon>Bacteria</taxon>
        <taxon>Pseudomonadati</taxon>
        <taxon>Pseudomonadota</taxon>
        <taxon>Betaproteobacteria</taxon>
        <taxon>Burkholderiales</taxon>
        <taxon>Sutterellaceae</taxon>
        <taxon>Mesosutterella</taxon>
    </lineage>
</organism>
<proteinExistence type="predicted"/>
<dbReference type="RefSeq" id="WP_116269901.1">
    <property type="nucleotide sequence ID" value="NZ_BGZJ01000001.1"/>
</dbReference>
<keyword evidence="10" id="KW-0028">Amino-acid biosynthesis</keyword>
<dbReference type="SUPFAM" id="SSF48600">
    <property type="entry name" value="Chorismate mutase II"/>
    <property type="match status" value="1"/>
</dbReference>
<sequence>MDKETQLAELRREIDGIDAKIVELVDQRADVVRRVGELKGATGTAVFRPERENLILERAASLSRNFDGPAVKAIFREIISSCRALERTTTVAYLGPAGTFSEMAVLRQFGSSVEARPCSTIADVFRMTENSRTDFGVVPVENSTQGTVAVTLDLLLDTSLTIVGEVSIPIIHNLLTRSGDLSKVKTVMAHPQALAQCREWLSTHLPGARQVSCSSNAEGARIASEDDSVGAIASHRAAELYQLGIAGEGIQDWAGNRTRFLVLGHHPTHRSPEPGKDKTTFEFSMVNKAGALFEGLEPLARHGVSMTHLESRPARNGAWEYNFFVDVEGHIEDEAVKKALTEIKAETAVFKFLGSYPKALD</sequence>
<dbReference type="PROSITE" id="PS51671">
    <property type="entry name" value="ACT"/>
    <property type="match status" value="1"/>
</dbReference>
<dbReference type="InterPro" id="IPR045865">
    <property type="entry name" value="ACT-like_dom_sf"/>
</dbReference>
<dbReference type="InterPro" id="IPR001086">
    <property type="entry name" value="Preph_deHydtase"/>
</dbReference>
<evidence type="ECO:0000256" key="11">
    <source>
        <dbReference type="ARBA" id="ARBA00023141"/>
    </source>
</evidence>
<evidence type="ECO:0000256" key="17">
    <source>
        <dbReference type="ARBA" id="ARBA00031520"/>
    </source>
</evidence>
<dbReference type="InterPro" id="IPR002912">
    <property type="entry name" value="ACT_dom"/>
</dbReference>
<evidence type="ECO:0000256" key="3">
    <source>
        <dbReference type="ARBA" id="ARBA00004496"/>
    </source>
</evidence>
<keyword evidence="9" id="KW-0963">Cytoplasm</keyword>
<dbReference type="SUPFAM" id="SSF55021">
    <property type="entry name" value="ACT-like"/>
    <property type="match status" value="1"/>
</dbReference>
<dbReference type="GO" id="GO:0005737">
    <property type="term" value="C:cytoplasm"/>
    <property type="evidence" value="ECO:0007669"/>
    <property type="project" value="UniProtKB-SubCell"/>
</dbReference>
<dbReference type="NCBIfam" id="NF008865">
    <property type="entry name" value="PRK11898.1"/>
    <property type="match status" value="1"/>
</dbReference>
<evidence type="ECO:0000256" key="15">
    <source>
        <dbReference type="ARBA" id="ARBA00023268"/>
    </source>
</evidence>
<feature type="site" description="Essential for prephenate dehydratase activity" evidence="19">
    <location>
        <position position="258"/>
    </location>
</feature>
<dbReference type="SUPFAM" id="SSF53850">
    <property type="entry name" value="Periplasmic binding protein-like II"/>
    <property type="match status" value="1"/>
</dbReference>
<evidence type="ECO:0000313" key="24">
    <source>
        <dbReference type="Proteomes" id="UP000266091"/>
    </source>
</evidence>